<protein>
    <submittedName>
        <fullName evidence="1">Uncharacterized protein</fullName>
    </submittedName>
</protein>
<keyword evidence="2" id="KW-1185">Reference proteome</keyword>
<sequence>MFVMVMLTLVGGNYYYYLLLELRHFLIACNDSEPLTNWDFEKINELSIS</sequence>
<evidence type="ECO:0000313" key="2">
    <source>
        <dbReference type="Proteomes" id="UP000424892"/>
    </source>
</evidence>
<dbReference type="GeneID" id="55806396"/>
<proteinExistence type="predicted"/>
<dbReference type="EMBL" id="LR595870">
    <property type="protein sequence ID" value="VUD38005.1"/>
    <property type="molecule type" value="Genomic_DNA"/>
</dbReference>
<dbReference type="RefSeq" id="YP_009877211.1">
    <property type="nucleotide sequence ID" value="NC_049386.1"/>
</dbReference>
<organism evidence="1 2">
    <name type="scientific">Peduovirus P22H1</name>
    <dbReference type="NCBI Taxonomy" id="2844217"/>
    <lineage>
        <taxon>Viruses</taxon>
        <taxon>Duplodnaviria</taxon>
        <taxon>Heunggongvirae</taxon>
        <taxon>Uroviricota</taxon>
        <taxon>Caudoviricetes</taxon>
        <taxon>Peduoviridae</taxon>
        <taxon>Peduovirus</taxon>
    </lineage>
</organism>
<reference evidence="2" key="1">
    <citation type="submission" date="2019-06" db="EMBL/GenBank/DDBJ databases">
        <authorList>
            <person name="Petit M.-A."/>
            <person name="Lossouarn J."/>
        </authorList>
    </citation>
    <scope>NUCLEOTIDE SEQUENCE [LARGE SCALE GENOMIC DNA]</scope>
</reference>
<dbReference type="Proteomes" id="UP000424892">
    <property type="component" value="Chromosome"/>
</dbReference>
<name>A0A653FSG8_9CAUD</name>
<dbReference type="KEGG" id="vg:55806396"/>
<evidence type="ECO:0000313" key="1">
    <source>
        <dbReference type="EMBL" id="VUD38005.1"/>
    </source>
</evidence>
<accession>A0A653FSG8</accession>